<evidence type="ECO:0000256" key="8">
    <source>
        <dbReference type="ARBA" id="ARBA00023136"/>
    </source>
</evidence>
<dbReference type="EMBL" id="OU912926">
    <property type="protein sequence ID" value="CAG9933746.1"/>
    <property type="molecule type" value="Genomic_DNA"/>
</dbReference>
<feature type="transmembrane region" description="Helical" evidence="9">
    <location>
        <begin position="149"/>
        <end position="172"/>
    </location>
</feature>
<keyword evidence="5 9" id="KW-0169">Cobalamin biosynthesis</keyword>
<evidence type="ECO:0000256" key="5">
    <source>
        <dbReference type="ARBA" id="ARBA00022573"/>
    </source>
</evidence>
<keyword evidence="7 9" id="KW-1133">Transmembrane helix</keyword>
<dbReference type="RefSeq" id="WP_239797481.1">
    <property type="nucleotide sequence ID" value="NZ_OU912926.1"/>
</dbReference>
<evidence type="ECO:0000256" key="1">
    <source>
        <dbReference type="ARBA" id="ARBA00004651"/>
    </source>
</evidence>
<evidence type="ECO:0000256" key="9">
    <source>
        <dbReference type="HAMAP-Rule" id="MF_00024"/>
    </source>
</evidence>
<dbReference type="Pfam" id="PF03186">
    <property type="entry name" value="CobD_Cbib"/>
    <property type="match status" value="1"/>
</dbReference>
<evidence type="ECO:0000256" key="6">
    <source>
        <dbReference type="ARBA" id="ARBA00022692"/>
    </source>
</evidence>
<evidence type="ECO:0000256" key="3">
    <source>
        <dbReference type="ARBA" id="ARBA00006263"/>
    </source>
</evidence>
<dbReference type="HAMAP" id="MF_00024">
    <property type="entry name" value="CobD_CbiB"/>
    <property type="match status" value="1"/>
</dbReference>
<dbReference type="NCBIfam" id="NF005792">
    <property type="entry name" value="PRK07630.1"/>
    <property type="match status" value="1"/>
</dbReference>
<keyword evidence="11" id="KW-1185">Reference proteome</keyword>
<proteinExistence type="inferred from homology"/>
<sequence length="312" mass="35592">MSLFSLIAALLLEQLHPLASRKYLFVWLTRYVNFFQHHLNTGEHKHGKIAWLLAVLLPLCGTAALYWLSYLIHPVFAWAFSVLVLYLTMGFRQFSHYYTEIHQALRDNDLDKARNILSTWRGISCHELNYEEVARVTIEEGLLASHRRVFGIIVWFVITMLLGLGPVGAILYRMSQFIYTRWDNQSDAELSEFGVFARQAYHWIEWLPLRLTTTIFAIVGDFEDTVYCWRTQAQNWPDPEAGIVLASGAGAIGVRLGLPISQGGLPLDRPELGIGDEADVDFMQSTVGLVWRALVFWIVLLLLLGLATLVRI</sequence>
<dbReference type="Proteomes" id="UP000839052">
    <property type="component" value="Chromosome"/>
</dbReference>
<comment type="function">
    <text evidence="9">Converts cobyric acid to cobinamide by the addition of aminopropanol on the F carboxylic group.</text>
</comment>
<accession>A0ABN8AT06</accession>
<evidence type="ECO:0000256" key="7">
    <source>
        <dbReference type="ARBA" id="ARBA00022989"/>
    </source>
</evidence>
<feature type="transmembrane region" description="Helical" evidence="9">
    <location>
        <begin position="289"/>
        <end position="310"/>
    </location>
</feature>
<gene>
    <name evidence="9 10" type="primary">cobD</name>
    <name evidence="10" type="ORF">NTG6680_2497</name>
</gene>
<dbReference type="PANTHER" id="PTHR34308:SF1">
    <property type="entry name" value="COBALAMIN BIOSYNTHESIS PROTEIN CBIB"/>
    <property type="match status" value="1"/>
</dbReference>
<keyword evidence="6 9" id="KW-0812">Transmembrane</keyword>
<evidence type="ECO:0000313" key="11">
    <source>
        <dbReference type="Proteomes" id="UP000839052"/>
    </source>
</evidence>
<organism evidence="10 11">
    <name type="scientific">Candidatus Nitrotoga arctica</name>
    <dbReference type="NCBI Taxonomy" id="453162"/>
    <lineage>
        <taxon>Bacteria</taxon>
        <taxon>Pseudomonadati</taxon>
        <taxon>Pseudomonadota</taxon>
        <taxon>Betaproteobacteria</taxon>
        <taxon>Nitrosomonadales</taxon>
        <taxon>Gallionellaceae</taxon>
        <taxon>Candidatus Nitrotoga</taxon>
    </lineage>
</organism>
<reference evidence="10 11" key="1">
    <citation type="submission" date="2021-10" db="EMBL/GenBank/DDBJ databases">
        <authorList>
            <person name="Koch H."/>
        </authorList>
    </citation>
    <scope>NUCLEOTIDE SEQUENCE [LARGE SCALE GENOMIC DNA]</scope>
    <source>
        <strain evidence="10">6680</strain>
    </source>
</reference>
<keyword evidence="8 9" id="KW-0472">Membrane</keyword>
<comment type="pathway">
    <text evidence="2 9">Cofactor biosynthesis; adenosylcobalamin biosynthesis.</text>
</comment>
<feature type="transmembrane region" description="Helical" evidence="9">
    <location>
        <begin position="75"/>
        <end position="94"/>
    </location>
</feature>
<comment type="caution">
    <text evidence="9">Lacks conserved residue(s) required for the propagation of feature annotation.</text>
</comment>
<dbReference type="InterPro" id="IPR004485">
    <property type="entry name" value="Cobalamin_biosynth_CobD/CbiB"/>
</dbReference>
<evidence type="ECO:0000313" key="10">
    <source>
        <dbReference type="EMBL" id="CAG9933746.1"/>
    </source>
</evidence>
<evidence type="ECO:0000256" key="2">
    <source>
        <dbReference type="ARBA" id="ARBA00004953"/>
    </source>
</evidence>
<protein>
    <recommendedName>
        <fullName evidence="9">Cobalamin biosynthesis protein CobD</fullName>
    </recommendedName>
</protein>
<name>A0ABN8AT06_9PROT</name>
<comment type="subcellular location">
    <subcellularLocation>
        <location evidence="1 9">Cell membrane</location>
        <topology evidence="1 9">Multi-pass membrane protein</topology>
    </subcellularLocation>
</comment>
<evidence type="ECO:0000256" key="4">
    <source>
        <dbReference type="ARBA" id="ARBA00022475"/>
    </source>
</evidence>
<comment type="similarity">
    <text evidence="3 9">Belongs to the CobD/CbiB family.</text>
</comment>
<keyword evidence="4 9" id="KW-1003">Cell membrane</keyword>
<feature type="transmembrane region" description="Helical" evidence="9">
    <location>
        <begin position="49"/>
        <end position="68"/>
    </location>
</feature>
<dbReference type="PANTHER" id="PTHR34308">
    <property type="entry name" value="COBALAMIN BIOSYNTHESIS PROTEIN CBIB"/>
    <property type="match status" value="1"/>
</dbReference>